<dbReference type="SUPFAM" id="SSF52540">
    <property type="entry name" value="P-loop containing nucleoside triphosphate hydrolases"/>
    <property type="match status" value="2"/>
</dbReference>
<gene>
    <name evidence="13" type="ORF">VHEMI05347</name>
</gene>
<feature type="transmembrane region" description="Helical" evidence="10">
    <location>
        <begin position="400"/>
        <end position="419"/>
    </location>
</feature>
<feature type="transmembrane region" description="Helical" evidence="10">
    <location>
        <begin position="1069"/>
        <end position="1088"/>
    </location>
</feature>
<dbReference type="InterPro" id="IPR044726">
    <property type="entry name" value="ABCC_6TM_D2"/>
</dbReference>
<feature type="compositionally biased region" description="Basic and acidic residues" evidence="9">
    <location>
        <begin position="1801"/>
        <end position="1811"/>
    </location>
</feature>
<keyword evidence="7 10" id="KW-1133">Transmembrane helix</keyword>
<dbReference type="STRING" id="1531966.A0A0A1SXP8"/>
<dbReference type="CDD" id="cd18580">
    <property type="entry name" value="ABC_6TM_ABCC_D2"/>
    <property type="match status" value="1"/>
</dbReference>
<dbReference type="GO" id="GO:0005524">
    <property type="term" value="F:ATP binding"/>
    <property type="evidence" value="ECO:0007669"/>
    <property type="project" value="UniProtKB-KW"/>
</dbReference>
<keyword evidence="2" id="KW-0813">Transport</keyword>
<feature type="transmembrane region" description="Helical" evidence="10">
    <location>
        <begin position="506"/>
        <end position="529"/>
    </location>
</feature>
<dbReference type="SUPFAM" id="SSF90123">
    <property type="entry name" value="ABC transporter transmembrane region"/>
    <property type="match status" value="2"/>
</dbReference>
<evidence type="ECO:0000256" key="5">
    <source>
        <dbReference type="ARBA" id="ARBA00022741"/>
    </source>
</evidence>
<dbReference type="EMBL" id="CDHN01000002">
    <property type="protein sequence ID" value="CEJ89506.1"/>
    <property type="molecule type" value="Genomic_DNA"/>
</dbReference>
<feature type="transmembrane region" description="Helical" evidence="10">
    <location>
        <begin position="287"/>
        <end position="311"/>
    </location>
</feature>
<feature type="compositionally biased region" description="Basic and acidic residues" evidence="9">
    <location>
        <begin position="1545"/>
        <end position="1557"/>
    </location>
</feature>
<feature type="domain" description="ABC transmembrane type-1" evidence="12">
    <location>
        <begin position="934"/>
        <end position="1176"/>
    </location>
</feature>
<dbReference type="InterPro" id="IPR036640">
    <property type="entry name" value="ABC1_TM_sf"/>
</dbReference>
<dbReference type="PROSITE" id="PS50893">
    <property type="entry name" value="ABC_TRANSPORTER_2"/>
    <property type="match status" value="2"/>
</dbReference>
<feature type="domain" description="ABC transmembrane type-1" evidence="12">
    <location>
        <begin position="288"/>
        <end position="567"/>
    </location>
</feature>
<feature type="transmembrane region" description="Helical" evidence="10">
    <location>
        <begin position="113"/>
        <end position="136"/>
    </location>
</feature>
<dbReference type="GO" id="GO:0016887">
    <property type="term" value="F:ATP hydrolysis activity"/>
    <property type="evidence" value="ECO:0007669"/>
    <property type="project" value="InterPro"/>
</dbReference>
<feature type="transmembrane region" description="Helical" evidence="10">
    <location>
        <begin position="89"/>
        <end position="107"/>
    </location>
</feature>
<evidence type="ECO:0000256" key="10">
    <source>
        <dbReference type="SAM" id="Phobius"/>
    </source>
</evidence>
<dbReference type="InterPro" id="IPR017871">
    <property type="entry name" value="ABC_transporter-like_CS"/>
</dbReference>
<dbReference type="GO" id="GO:0005886">
    <property type="term" value="C:plasma membrane"/>
    <property type="evidence" value="ECO:0007669"/>
    <property type="project" value="UniProtKB-SubCell"/>
</dbReference>
<sequence>MSQPDSTVIMSKGSVLSAVRNMARSLLQDIASFGPRLGSDFDLTLLFEQSMFNILPGALFIVCAVYYYAQVWRAPRLVKAGRLFRFKMFFGVVLIASEIALLALLGQNPRFRTLIGIVAGSLSTVSALFVTFTLFAEHFYLVCPSHMLSIYLTIGVLLDVLQIYSLFHRELKAQFIIHILSCVAKIGLLALEEVSKRSLFISEDLKMNTSRQGVSGFLGRTLYFWLNATFLRGYRTILKIEDLDKFDNDLKSKTLANIFQRSWDEGDSSSQYRLLWALLGTVGSQQIAIALCTCLLSVLCMYSQPFIITLVVEAVDDPGLTKLKIVALVAASALAYSGAAFFRAINQQAIARCTTIFRSCSIAASFSKAMTIDSANLRRNVALTLLTSDIAGFQLLPMRINAALSSVASIVGGLIYLIIYVKATAVVVIVPVAFCTILSFIVGRKIKRAQADWNSATEERMATIDTLLSKFKSVRMAGLGSAFSEFVNAKLGVEIDASKRYRFYNAVLFSIDLTGIAITPVLILLATYLWTNRSGLPTADVYALLTVIGLIADPLGIIVHSFSHLAKCMACHDRIQDFLFHDELVDVRGGVEPPKNANQPAVTGETSTTGQAPSNSDLQSESHAPAGDTASTSAVVQEEEKVAALIKNVGTAPTSEGDQILQDVHATILANKFTIVTGAVGSGKTSVFKLLLGEASIVEGEIGIDGRDIGYCSQIPWLRNQSVRENIIGPNPMRDAWYTTVTNACALDVDFNSWPEGDATSAGSSASKLSGGQKQRIALARAIYSQASLLLLDDVFSGLDQHTAARVFNNLLGADGILRQARATVLLATHSAEYLPSADCILHLKSDSVISQINAVPTQDGVTEPKVAPIVVDMNGESLNAQGSRTDWSVIPRESNKQVQNADASPPSQTPKKRPVRKGSMHLFHFESFGVYHMIAFVILTALGELVYKFPDIFLSIWFQHHEPSDNGFLLGYSVIAVVSIICTTLTIGWFLAVLIANSYKSLHTCLLETTLRATSRFIATVEKGSILNRFGQDITVISQELPYLLLHLLMYCFAILVDLAVIANGSPYAAGVIVLFIALMMVVRRFYQRTSVQMRLLQLGAMAPIYNLFTDVAAGIEHIRAFNWQVSFETELLENLDHAQTPFYQLLCVQQWLILVMDLGVAGLAILVVCLALLMPKESSANGLGLALVKLVTFGRAVSLWMRAWTDYEITLGAVTRIQDFSKATPQEPQPGTEGDANRLWPTDGAIQFKKMSMRFDPDDLKSRRIVGGVTFTAQPGQRIGVVGRTGSGKSSLMMAALKMMQYEGSIKIDGVEVRKISGDTLRSRITTIGQESVTLPGSVRYNLYPYASGMVSDDTMIQVLDKVGLWEHLKSHGELDACVVGLELSQGQQQLLNIARGMIHHIHEKTKIVFLDEVASQLDLLADERVHRAIDEVFSECTMVAIAHRLDNLQEMDAILTVANGTTTFAPQTRRSRLPPSPPPEVEAIEAVDTVETFNAVEAVDAAEALEAVEVMETVEALEAVYGIHPDPERSPSRGRKYSVRAGEPRHRQSASEETIRCGSNNLASLTTREGIELQHLSAGAGHGHAVLATVTEREDNGATSEVDGDGNRASRQQRFHGTLLLDRQLNVVDQQAAILALATQVLLPLSPADLEKEEADDFTLQSGRYQSASSKASVKSGSSKSHSSKSQSSKSQSSKSQSSKSQSSKSQSSKSQTAPRHLGTNLSEEEYEALMNSPIITRREAEKKEPKNTKELQEQAERWEKFRKRKRYDASGQRIVEVEPGRTADPGVSGTVVLTGDGRSEEESRDDVVGTLRLRGYGPSKEEPRETEDHGGEVVTPVLKEDGHSEGELRETEVRDGEVATPVVKDEGHSEEESRETKTQEDKALAKIAMDDSDDEDLYSAD</sequence>
<feature type="compositionally biased region" description="Basic and acidic residues" evidence="9">
    <location>
        <begin position="1842"/>
        <end position="1888"/>
    </location>
</feature>
<dbReference type="PROSITE" id="PS50929">
    <property type="entry name" value="ABC_TM1F"/>
    <property type="match status" value="2"/>
</dbReference>
<evidence type="ECO:0000256" key="7">
    <source>
        <dbReference type="ARBA" id="ARBA00022989"/>
    </source>
</evidence>
<proteinExistence type="predicted"/>
<feature type="compositionally biased region" description="Low complexity" evidence="9">
    <location>
        <begin position="1669"/>
        <end position="1715"/>
    </location>
</feature>
<keyword evidence="8 10" id="KW-0472">Membrane</keyword>
<evidence type="ECO:0000259" key="12">
    <source>
        <dbReference type="PROSITE" id="PS50929"/>
    </source>
</evidence>
<feature type="transmembrane region" description="Helical" evidence="10">
    <location>
        <begin position="1044"/>
        <end position="1063"/>
    </location>
</feature>
<dbReference type="InterPro" id="IPR003593">
    <property type="entry name" value="AAA+_ATPase"/>
</dbReference>
<evidence type="ECO:0000256" key="3">
    <source>
        <dbReference type="ARBA" id="ARBA00022475"/>
    </source>
</evidence>
<dbReference type="PANTHER" id="PTHR24223">
    <property type="entry name" value="ATP-BINDING CASSETTE SUB-FAMILY C"/>
    <property type="match status" value="1"/>
</dbReference>
<feature type="transmembrane region" description="Helical" evidence="10">
    <location>
        <begin position="1153"/>
        <end position="1176"/>
    </location>
</feature>
<dbReference type="OrthoDB" id="6500128at2759"/>
<feature type="compositionally biased region" description="Acidic residues" evidence="9">
    <location>
        <begin position="1894"/>
        <end position="1905"/>
    </location>
</feature>
<evidence type="ECO:0000313" key="13">
    <source>
        <dbReference type="EMBL" id="CEJ89506.1"/>
    </source>
</evidence>
<feature type="transmembrane region" description="Helical" evidence="10">
    <location>
        <begin position="323"/>
        <end position="342"/>
    </location>
</feature>
<protein>
    <recommendedName>
        <fullName evidence="15">ABC transporter</fullName>
    </recommendedName>
</protein>
<feature type="transmembrane region" description="Helical" evidence="10">
    <location>
        <begin position="425"/>
        <end position="443"/>
    </location>
</feature>
<feature type="transmembrane region" description="Helical" evidence="10">
    <location>
        <begin position="923"/>
        <end position="948"/>
    </location>
</feature>
<feature type="region of interest" description="Disordered" evidence="9">
    <location>
        <begin position="895"/>
        <end position="916"/>
    </location>
</feature>
<feature type="transmembrane region" description="Helical" evidence="10">
    <location>
        <begin position="968"/>
        <end position="997"/>
    </location>
</feature>
<evidence type="ECO:0000259" key="11">
    <source>
        <dbReference type="PROSITE" id="PS50893"/>
    </source>
</evidence>
<feature type="transmembrane region" description="Helical" evidence="10">
    <location>
        <begin position="50"/>
        <end position="69"/>
    </location>
</feature>
<feature type="compositionally biased region" description="Basic and acidic residues" evidence="9">
    <location>
        <begin position="1740"/>
        <end position="1763"/>
    </location>
</feature>
<feature type="region of interest" description="Disordered" evidence="9">
    <location>
        <begin position="1657"/>
        <end position="1767"/>
    </location>
</feature>
<evidence type="ECO:0000256" key="1">
    <source>
        <dbReference type="ARBA" id="ARBA00004651"/>
    </source>
</evidence>
<dbReference type="PANTHER" id="PTHR24223:SF399">
    <property type="entry name" value="ABC TRANSPORTER ATNG"/>
    <property type="match status" value="1"/>
</dbReference>
<evidence type="ECO:0000256" key="4">
    <source>
        <dbReference type="ARBA" id="ARBA00022692"/>
    </source>
</evidence>
<evidence type="ECO:0000256" key="9">
    <source>
        <dbReference type="SAM" id="MobiDB-lite"/>
    </source>
</evidence>
<dbReference type="InterPro" id="IPR027417">
    <property type="entry name" value="P-loop_NTPase"/>
</dbReference>
<feature type="domain" description="ABC transporter" evidence="11">
    <location>
        <begin position="644"/>
        <end position="871"/>
    </location>
</feature>
<dbReference type="Gene3D" id="3.40.50.300">
    <property type="entry name" value="P-loop containing nucleotide triphosphate hydrolases"/>
    <property type="match status" value="2"/>
</dbReference>
<evidence type="ECO:0008006" key="15">
    <source>
        <dbReference type="Google" id="ProtNLM"/>
    </source>
</evidence>
<evidence type="ECO:0000256" key="2">
    <source>
        <dbReference type="ARBA" id="ARBA00022448"/>
    </source>
</evidence>
<feature type="compositionally biased region" description="Polar residues" evidence="9">
    <location>
        <begin position="897"/>
        <end position="907"/>
    </location>
</feature>
<dbReference type="Pfam" id="PF00664">
    <property type="entry name" value="ABC_membrane"/>
    <property type="match status" value="1"/>
</dbReference>
<dbReference type="Pfam" id="PF00005">
    <property type="entry name" value="ABC_tran"/>
    <property type="match status" value="2"/>
</dbReference>
<keyword evidence="6" id="KW-0067">ATP-binding</keyword>
<dbReference type="InterPro" id="IPR050173">
    <property type="entry name" value="ABC_transporter_C-like"/>
</dbReference>
<dbReference type="PROSITE" id="PS00211">
    <property type="entry name" value="ABC_TRANSPORTER_1"/>
    <property type="match status" value="2"/>
</dbReference>
<dbReference type="GO" id="GO:0140359">
    <property type="term" value="F:ABC-type transporter activity"/>
    <property type="evidence" value="ECO:0007669"/>
    <property type="project" value="InterPro"/>
</dbReference>
<feature type="transmembrane region" description="Helical" evidence="10">
    <location>
        <begin position="541"/>
        <end position="559"/>
    </location>
</feature>
<dbReference type="Gene3D" id="1.20.1560.10">
    <property type="entry name" value="ABC transporter type 1, transmembrane domain"/>
    <property type="match status" value="2"/>
</dbReference>
<dbReference type="InterPro" id="IPR003439">
    <property type="entry name" value="ABC_transporter-like_ATP-bd"/>
</dbReference>
<keyword evidence="4 10" id="KW-0812">Transmembrane</keyword>
<feature type="compositionally biased region" description="Polar residues" evidence="9">
    <location>
        <begin position="596"/>
        <end position="622"/>
    </location>
</feature>
<evidence type="ECO:0000256" key="6">
    <source>
        <dbReference type="ARBA" id="ARBA00022840"/>
    </source>
</evidence>
<dbReference type="InterPro" id="IPR011527">
    <property type="entry name" value="ABC1_TM_dom"/>
</dbReference>
<name>A0A0A1SXP8_9HYPO</name>
<comment type="subcellular location">
    <subcellularLocation>
        <location evidence="1">Cell membrane</location>
        <topology evidence="1">Multi-pass membrane protein</topology>
    </subcellularLocation>
</comment>
<feature type="region of interest" description="Disordered" evidence="9">
    <location>
        <begin position="1783"/>
        <end position="1905"/>
    </location>
</feature>
<dbReference type="SMART" id="SM00382">
    <property type="entry name" value="AAA"/>
    <property type="match status" value="2"/>
</dbReference>
<evidence type="ECO:0000313" key="14">
    <source>
        <dbReference type="Proteomes" id="UP000039046"/>
    </source>
</evidence>
<organism evidence="13 14">
    <name type="scientific">[Torrubiella] hemipterigena</name>
    <dbReference type="NCBI Taxonomy" id="1531966"/>
    <lineage>
        <taxon>Eukaryota</taxon>
        <taxon>Fungi</taxon>
        <taxon>Dikarya</taxon>
        <taxon>Ascomycota</taxon>
        <taxon>Pezizomycotina</taxon>
        <taxon>Sordariomycetes</taxon>
        <taxon>Hypocreomycetidae</taxon>
        <taxon>Hypocreales</taxon>
        <taxon>Clavicipitaceae</taxon>
        <taxon>Clavicipitaceae incertae sedis</taxon>
        <taxon>'Torrubiella' clade</taxon>
    </lineage>
</organism>
<evidence type="ECO:0000256" key="8">
    <source>
        <dbReference type="ARBA" id="ARBA00023136"/>
    </source>
</evidence>
<reference evidence="13 14" key="1">
    <citation type="journal article" date="2015" name="Genome Announc.">
        <title>Draft Genome Sequence and Gene Annotation of the Entomopathogenic Fungus Verticillium hemipterigenum.</title>
        <authorList>
            <person name="Horn F."/>
            <person name="Habel A."/>
            <person name="Scharf D.H."/>
            <person name="Dworschak J."/>
            <person name="Brakhage A.A."/>
            <person name="Guthke R."/>
            <person name="Hertweck C."/>
            <person name="Linde J."/>
        </authorList>
    </citation>
    <scope>NUCLEOTIDE SEQUENCE [LARGE SCALE GENOMIC DNA]</scope>
</reference>
<feature type="region of interest" description="Disordered" evidence="9">
    <location>
        <begin position="1527"/>
        <end position="1557"/>
    </location>
</feature>
<feature type="domain" description="ABC transporter" evidence="11">
    <location>
        <begin position="1248"/>
        <end position="1487"/>
    </location>
</feature>
<keyword evidence="5" id="KW-0547">Nucleotide-binding</keyword>
<dbReference type="Proteomes" id="UP000039046">
    <property type="component" value="Unassembled WGS sequence"/>
</dbReference>
<keyword evidence="3" id="KW-1003">Cell membrane</keyword>
<accession>A0A0A1SXP8</accession>
<feature type="compositionally biased region" description="Basic and acidic residues" evidence="9">
    <location>
        <begin position="1823"/>
        <end position="1835"/>
    </location>
</feature>
<dbReference type="HOGENOM" id="CLU_000604_27_5_1"/>
<keyword evidence="14" id="KW-1185">Reference proteome</keyword>
<feature type="transmembrane region" description="Helical" evidence="10">
    <location>
        <begin position="148"/>
        <end position="167"/>
    </location>
</feature>
<feature type="region of interest" description="Disordered" evidence="9">
    <location>
        <begin position="590"/>
        <end position="633"/>
    </location>
</feature>